<evidence type="ECO:0000313" key="3">
    <source>
        <dbReference type="Proteomes" id="UP000321933"/>
    </source>
</evidence>
<evidence type="ECO:0000313" key="2">
    <source>
        <dbReference type="EMBL" id="TXS93388.1"/>
    </source>
</evidence>
<dbReference type="AlphaFoldDB" id="A0A5C8ZY44"/>
<dbReference type="CDD" id="cd00060">
    <property type="entry name" value="FHA"/>
    <property type="match status" value="1"/>
</dbReference>
<sequence>MQLSIKVVRAPTGCHQMVGERFSFVDRGLTFGRAQSNDLVLPDPLSFVSSRHGLVEFSQGRYTVYDQSTNGLFLDGDLVPLGVGNSAELGAVTELRVGEYLLLFEVSEGGVAAAEAPAPKPAAADVISFDQSHHTAVSDDDMAVELALRLGLHGMSESRLHSLPDEVTALLRSCIGNVMEVLSARRQVKQQLKMDNTVIQRSDNNALKVSATADDAIERMFAKSGDAYLPPEQALVEAFHDIGDHQVAMMAATLQVYQQVVARFEPSALEAKLPAAKGAGKLFSGKGKLWEDYTNLYESIAANGADSVHEAFLREFSAAYSENLRKLKKERQKHAS</sequence>
<keyword evidence="3" id="KW-1185">Reference proteome</keyword>
<dbReference type="Pfam" id="PF00498">
    <property type="entry name" value="FHA"/>
    <property type="match status" value="1"/>
</dbReference>
<dbReference type="Proteomes" id="UP000321933">
    <property type="component" value="Unassembled WGS sequence"/>
</dbReference>
<dbReference type="InterPro" id="IPR046883">
    <property type="entry name" value="T6SS_FHA_C"/>
</dbReference>
<gene>
    <name evidence="2" type="primary">tagH</name>
    <name evidence="2" type="ORF">FVW59_06025</name>
</gene>
<dbReference type="SMART" id="SM00240">
    <property type="entry name" value="FHA"/>
    <property type="match status" value="1"/>
</dbReference>
<dbReference type="Pfam" id="PF20232">
    <property type="entry name" value="T6SS_FHA_C"/>
    <property type="match status" value="1"/>
</dbReference>
<dbReference type="InterPro" id="IPR000253">
    <property type="entry name" value="FHA_dom"/>
</dbReference>
<name>A0A5C8ZY44_9GAMM</name>
<dbReference type="OrthoDB" id="273564at2"/>
<reference evidence="2 3" key="1">
    <citation type="submission" date="2019-08" db="EMBL/GenBank/DDBJ databases">
        <title>Parahaliea maris sp. nov., isolated from the surface seawater.</title>
        <authorList>
            <person name="Liu Y."/>
        </authorList>
    </citation>
    <scope>NUCLEOTIDE SEQUENCE [LARGE SCALE GENOMIC DNA]</scope>
    <source>
        <strain evidence="2 3">S2-26</strain>
    </source>
</reference>
<dbReference type="NCBIfam" id="TIGR03354">
    <property type="entry name" value="VI_FHA"/>
    <property type="match status" value="1"/>
</dbReference>
<feature type="domain" description="FHA" evidence="1">
    <location>
        <begin position="29"/>
        <end position="79"/>
    </location>
</feature>
<comment type="caution">
    <text evidence="2">The sequence shown here is derived from an EMBL/GenBank/DDBJ whole genome shotgun (WGS) entry which is preliminary data.</text>
</comment>
<protein>
    <submittedName>
        <fullName evidence="2">Type VI secretion system-associated FHA domain protein TagH</fullName>
    </submittedName>
</protein>
<dbReference type="PROSITE" id="PS50006">
    <property type="entry name" value="FHA_DOMAIN"/>
    <property type="match status" value="1"/>
</dbReference>
<dbReference type="InterPro" id="IPR008984">
    <property type="entry name" value="SMAD_FHA_dom_sf"/>
</dbReference>
<evidence type="ECO:0000259" key="1">
    <source>
        <dbReference type="PROSITE" id="PS50006"/>
    </source>
</evidence>
<dbReference type="EMBL" id="VRYZ01000002">
    <property type="protein sequence ID" value="TXS93388.1"/>
    <property type="molecule type" value="Genomic_DNA"/>
</dbReference>
<dbReference type="Gene3D" id="2.60.200.20">
    <property type="match status" value="1"/>
</dbReference>
<proteinExistence type="predicted"/>
<organism evidence="2 3">
    <name type="scientific">Parahaliea aestuarii</name>
    <dbReference type="NCBI Taxonomy" id="1852021"/>
    <lineage>
        <taxon>Bacteria</taxon>
        <taxon>Pseudomonadati</taxon>
        <taxon>Pseudomonadota</taxon>
        <taxon>Gammaproteobacteria</taxon>
        <taxon>Cellvibrionales</taxon>
        <taxon>Halieaceae</taxon>
        <taxon>Parahaliea</taxon>
    </lineage>
</organism>
<dbReference type="InterPro" id="IPR017735">
    <property type="entry name" value="T6SS_FHA"/>
</dbReference>
<accession>A0A5C8ZY44</accession>
<dbReference type="RefSeq" id="WP_148063324.1">
    <property type="nucleotide sequence ID" value="NZ_VRYZ01000002.1"/>
</dbReference>
<dbReference type="SUPFAM" id="SSF49879">
    <property type="entry name" value="SMAD/FHA domain"/>
    <property type="match status" value="1"/>
</dbReference>